<keyword evidence="3" id="KW-1185">Reference proteome</keyword>
<dbReference type="AlphaFoldDB" id="A0AAV0AU47"/>
<accession>A0AAV0AU47</accession>
<organism evidence="2 3">
    <name type="scientific">Phakopsora pachyrhizi</name>
    <name type="common">Asian soybean rust disease fungus</name>
    <dbReference type="NCBI Taxonomy" id="170000"/>
    <lineage>
        <taxon>Eukaryota</taxon>
        <taxon>Fungi</taxon>
        <taxon>Dikarya</taxon>
        <taxon>Basidiomycota</taxon>
        <taxon>Pucciniomycotina</taxon>
        <taxon>Pucciniomycetes</taxon>
        <taxon>Pucciniales</taxon>
        <taxon>Phakopsoraceae</taxon>
        <taxon>Phakopsora</taxon>
    </lineage>
</organism>
<feature type="compositionally biased region" description="Basic and acidic residues" evidence="1">
    <location>
        <begin position="107"/>
        <end position="116"/>
    </location>
</feature>
<name>A0AAV0AU47_PHAPC</name>
<proteinExistence type="predicted"/>
<dbReference type="EMBL" id="CALTRL010001543">
    <property type="protein sequence ID" value="CAH7672964.1"/>
    <property type="molecule type" value="Genomic_DNA"/>
</dbReference>
<feature type="region of interest" description="Disordered" evidence="1">
    <location>
        <begin position="80"/>
        <end position="116"/>
    </location>
</feature>
<evidence type="ECO:0000313" key="3">
    <source>
        <dbReference type="Proteomes" id="UP001153365"/>
    </source>
</evidence>
<dbReference type="Proteomes" id="UP001153365">
    <property type="component" value="Unassembled WGS sequence"/>
</dbReference>
<evidence type="ECO:0000256" key="1">
    <source>
        <dbReference type="SAM" id="MobiDB-lite"/>
    </source>
</evidence>
<sequence length="116" mass="12864">MAKPTKAISEVLDIFEGMLDQLLRAIKKEITRLFVLDAKKQRSIENDWTGQDTGGNDRTECAEEIEGFLAGEVKSYLGSDDPDNAKLDQFIPNNQEAAVGPKLTTSYKEKQTGRDG</sequence>
<comment type="caution">
    <text evidence="2">The sequence shown here is derived from an EMBL/GenBank/DDBJ whole genome shotgun (WGS) entry which is preliminary data.</text>
</comment>
<protein>
    <submittedName>
        <fullName evidence="2">Uncharacterized protein</fullName>
    </submittedName>
</protein>
<reference evidence="2" key="1">
    <citation type="submission" date="2022-06" db="EMBL/GenBank/DDBJ databases">
        <authorList>
            <consortium name="SYNGENTA / RWTH Aachen University"/>
        </authorList>
    </citation>
    <scope>NUCLEOTIDE SEQUENCE</scope>
</reference>
<gene>
    <name evidence="2" type="ORF">PPACK8108_LOCUS7811</name>
</gene>
<evidence type="ECO:0000313" key="2">
    <source>
        <dbReference type="EMBL" id="CAH7672964.1"/>
    </source>
</evidence>